<dbReference type="InterPro" id="IPR029044">
    <property type="entry name" value="Nucleotide-diphossugar_trans"/>
</dbReference>
<evidence type="ECO:0000313" key="5">
    <source>
        <dbReference type="Proteomes" id="UP000183700"/>
    </source>
</evidence>
<evidence type="ECO:0000313" key="4">
    <source>
        <dbReference type="EMBL" id="OJG37426.1"/>
    </source>
</evidence>
<name>A0A1L8SZJ5_9ENTE</name>
<evidence type="ECO:0000256" key="2">
    <source>
        <dbReference type="ARBA" id="ARBA00022679"/>
    </source>
</evidence>
<dbReference type="Pfam" id="PF00535">
    <property type="entry name" value="Glycos_transf_2"/>
    <property type="match status" value="1"/>
</dbReference>
<dbReference type="PANTHER" id="PTHR22916:SF51">
    <property type="entry name" value="GLYCOSYLTRANSFERASE EPSH-RELATED"/>
    <property type="match status" value="1"/>
</dbReference>
<organism evidence="4 5">
    <name type="scientific">Enterococcus devriesei</name>
    <dbReference type="NCBI Taxonomy" id="319970"/>
    <lineage>
        <taxon>Bacteria</taxon>
        <taxon>Bacillati</taxon>
        <taxon>Bacillota</taxon>
        <taxon>Bacilli</taxon>
        <taxon>Lactobacillales</taxon>
        <taxon>Enterococcaceae</taxon>
        <taxon>Enterococcus</taxon>
    </lineage>
</organism>
<evidence type="ECO:0000256" key="1">
    <source>
        <dbReference type="ARBA" id="ARBA00022676"/>
    </source>
</evidence>
<comment type="caution">
    <text evidence="4">The sequence shown here is derived from an EMBL/GenBank/DDBJ whole genome shotgun (WGS) entry which is preliminary data.</text>
</comment>
<dbReference type="RefSeq" id="WP_071860915.1">
    <property type="nucleotide sequence ID" value="NZ_JBHLVS010000018.1"/>
</dbReference>
<sequence>MCEISIIVPVYNVEKYLNKCVDSILNQTFKDFEVILVDDGSPDNSGAICDQYAQKDSRVKVIHKKNGGLSDARNAGIEAAQGKYLGFIDSDDYIADDMYELLYNNIVHEDADMSICGIYHVYEGKEPEEKPGKYMVLNRNEATVLIFHGNQISDHAVNKLYKKQIFSELRYPIGKYHEDSFTIVGILDQCNIVVIDTKQKYYYYHRDDSITSQTFSKKHLEYITAWEQNEKKVSGRTKEIDEAAHQRVCFANFLVLDKIVNANMERLVPETKSIVHYLKNNYSFIMKNSIFTRNRKISMTLLMISLNLYKIPSIIQNRLINKKNG</sequence>
<proteinExistence type="predicted"/>
<keyword evidence="2 4" id="KW-0808">Transferase</keyword>
<dbReference type="PANTHER" id="PTHR22916">
    <property type="entry name" value="GLYCOSYLTRANSFERASE"/>
    <property type="match status" value="1"/>
</dbReference>
<protein>
    <submittedName>
        <fullName evidence="4">Glycosyl transferase, group 2 family protein</fullName>
    </submittedName>
</protein>
<keyword evidence="5" id="KW-1185">Reference proteome</keyword>
<reference evidence="4 5" key="1">
    <citation type="submission" date="2014-12" db="EMBL/GenBank/DDBJ databases">
        <title>Draft genome sequences of 29 type strains of Enterococci.</title>
        <authorList>
            <person name="Zhong Z."/>
            <person name="Sun Z."/>
            <person name="Liu W."/>
            <person name="Zhang W."/>
            <person name="Zhang H."/>
        </authorList>
    </citation>
    <scope>NUCLEOTIDE SEQUENCE [LARGE SCALE GENOMIC DNA]</scope>
    <source>
        <strain evidence="4 5">DSM 22802</strain>
    </source>
</reference>
<dbReference type="AlphaFoldDB" id="A0A1L8SZJ5"/>
<dbReference type="InterPro" id="IPR001173">
    <property type="entry name" value="Glyco_trans_2-like"/>
</dbReference>
<evidence type="ECO:0000259" key="3">
    <source>
        <dbReference type="Pfam" id="PF00535"/>
    </source>
</evidence>
<dbReference type="STRING" id="319970.RV00_GL000383"/>
<dbReference type="GO" id="GO:0016757">
    <property type="term" value="F:glycosyltransferase activity"/>
    <property type="evidence" value="ECO:0007669"/>
    <property type="project" value="UniProtKB-KW"/>
</dbReference>
<dbReference type="Proteomes" id="UP000183700">
    <property type="component" value="Unassembled WGS sequence"/>
</dbReference>
<gene>
    <name evidence="4" type="ORF">RV00_GL000383</name>
</gene>
<dbReference type="Gene3D" id="3.90.550.10">
    <property type="entry name" value="Spore Coat Polysaccharide Biosynthesis Protein SpsA, Chain A"/>
    <property type="match status" value="1"/>
</dbReference>
<dbReference type="OrthoDB" id="396512at2"/>
<keyword evidence="1" id="KW-0328">Glycosyltransferase</keyword>
<feature type="domain" description="Glycosyltransferase 2-like" evidence="3">
    <location>
        <begin position="5"/>
        <end position="169"/>
    </location>
</feature>
<dbReference type="CDD" id="cd00761">
    <property type="entry name" value="Glyco_tranf_GTA_type"/>
    <property type="match status" value="1"/>
</dbReference>
<dbReference type="EMBL" id="JXKM01000001">
    <property type="protein sequence ID" value="OJG37426.1"/>
    <property type="molecule type" value="Genomic_DNA"/>
</dbReference>
<dbReference type="SUPFAM" id="SSF53448">
    <property type="entry name" value="Nucleotide-diphospho-sugar transferases"/>
    <property type="match status" value="1"/>
</dbReference>
<accession>A0A1L8SZJ5</accession>